<dbReference type="InterPro" id="IPR020578">
    <property type="entry name" value="Aminotrans_V_PyrdxlP_BS"/>
</dbReference>
<evidence type="ECO:0000313" key="9">
    <source>
        <dbReference type="Proteomes" id="UP000095287"/>
    </source>
</evidence>
<evidence type="ECO:0000256" key="7">
    <source>
        <dbReference type="RuleBase" id="RU004504"/>
    </source>
</evidence>
<sequence>MQGGASGQFAAIPLNLAALSKNKLQPTADYVVTGSWSEKAAKEAEKYMNPVKINNPQKPYVTVSDPASWSRNEDAAYLYYCANETVHGVEICEAPETLPGVPLVADVSSNILSRPFDVSKHGIVYGGTQKNLGAAGLTIAIVQKDLIGHEHKMTPSHGIVYGGTQKNLGAAGLTIAIVQKDLIGHEHKMTPSVFSYREMEKNNSVYNTPSTYGIYITKLVLEWIKETGGVHALFERNQRKSSMIYDIINSSDGFYS</sequence>
<evidence type="ECO:0000256" key="3">
    <source>
        <dbReference type="ARBA" id="ARBA00022898"/>
    </source>
</evidence>
<feature type="domain" description="Aminotransferase class V" evidence="8">
    <location>
        <begin position="160"/>
        <end position="254"/>
    </location>
</feature>
<dbReference type="InterPro" id="IPR022278">
    <property type="entry name" value="Pser_aminoTfrase"/>
</dbReference>
<dbReference type="InterPro" id="IPR015424">
    <property type="entry name" value="PyrdxlP-dep_Trfase"/>
</dbReference>
<dbReference type="UniPathway" id="UPA00244">
    <property type="reaction ID" value="UER00311"/>
</dbReference>
<keyword evidence="9" id="KW-1185">Reference proteome</keyword>
<dbReference type="InterPro" id="IPR000192">
    <property type="entry name" value="Aminotrans_V_dom"/>
</dbReference>
<evidence type="ECO:0000256" key="1">
    <source>
        <dbReference type="ARBA" id="ARBA00001933"/>
    </source>
</evidence>
<dbReference type="PANTHER" id="PTHR43247:SF1">
    <property type="entry name" value="PHOSPHOSERINE AMINOTRANSFERASE"/>
    <property type="match status" value="1"/>
</dbReference>
<evidence type="ECO:0000313" key="10">
    <source>
        <dbReference type="WBParaSite" id="L893_g23738.t1"/>
    </source>
</evidence>
<evidence type="ECO:0000256" key="2">
    <source>
        <dbReference type="ARBA" id="ARBA00022679"/>
    </source>
</evidence>
<dbReference type="GO" id="GO:0004648">
    <property type="term" value="F:O-phospho-L-serine:2-oxoglutarate aminotransferase activity"/>
    <property type="evidence" value="ECO:0007669"/>
    <property type="project" value="UniProtKB-EC"/>
</dbReference>
<name>A0A1I7Z849_9BILA</name>
<dbReference type="GO" id="GO:0030170">
    <property type="term" value="F:pyridoxal phosphate binding"/>
    <property type="evidence" value="ECO:0007669"/>
    <property type="project" value="TreeGrafter"/>
</dbReference>
<comment type="catalytic activity">
    <reaction evidence="5">
        <text>O-phospho-L-serine + 2-oxoglutarate = 3-phosphooxypyruvate + L-glutamate</text>
        <dbReference type="Rhea" id="RHEA:14329"/>
        <dbReference type="ChEBI" id="CHEBI:16810"/>
        <dbReference type="ChEBI" id="CHEBI:18110"/>
        <dbReference type="ChEBI" id="CHEBI:29985"/>
        <dbReference type="ChEBI" id="CHEBI:57524"/>
        <dbReference type="EC" id="2.6.1.52"/>
    </reaction>
</comment>
<reference evidence="10" key="1">
    <citation type="submission" date="2016-11" db="UniProtKB">
        <authorList>
            <consortium name="WormBaseParasite"/>
        </authorList>
    </citation>
    <scope>IDENTIFICATION</scope>
</reference>
<protein>
    <submittedName>
        <fullName evidence="10">Phosphoserine aminotransferase</fullName>
    </submittedName>
</protein>
<accession>A0A1I7Z849</accession>
<evidence type="ECO:0000256" key="6">
    <source>
        <dbReference type="RuleBase" id="RU004075"/>
    </source>
</evidence>
<dbReference type="WBParaSite" id="L893_g23738.t1">
    <property type="protein sequence ID" value="L893_g23738.t1"/>
    <property type="gene ID" value="L893_g23738"/>
</dbReference>
<dbReference type="InterPro" id="IPR015421">
    <property type="entry name" value="PyrdxlP-dep_Trfase_major"/>
</dbReference>
<dbReference type="PANTHER" id="PTHR43247">
    <property type="entry name" value="PHOSPHOSERINE AMINOTRANSFERASE"/>
    <property type="match status" value="1"/>
</dbReference>
<organism evidence="9 10">
    <name type="scientific">Steinernema glaseri</name>
    <dbReference type="NCBI Taxonomy" id="37863"/>
    <lineage>
        <taxon>Eukaryota</taxon>
        <taxon>Metazoa</taxon>
        <taxon>Ecdysozoa</taxon>
        <taxon>Nematoda</taxon>
        <taxon>Chromadorea</taxon>
        <taxon>Rhabditida</taxon>
        <taxon>Tylenchina</taxon>
        <taxon>Panagrolaimomorpha</taxon>
        <taxon>Strongyloidoidea</taxon>
        <taxon>Steinernematidae</taxon>
        <taxon>Steinernema</taxon>
    </lineage>
</organism>
<feature type="domain" description="Aminotransferase class V" evidence="8">
    <location>
        <begin position="3"/>
        <end position="154"/>
    </location>
</feature>
<dbReference type="GO" id="GO:0005737">
    <property type="term" value="C:cytoplasm"/>
    <property type="evidence" value="ECO:0007669"/>
    <property type="project" value="TreeGrafter"/>
</dbReference>
<evidence type="ECO:0000256" key="4">
    <source>
        <dbReference type="ARBA" id="ARBA00029440"/>
    </source>
</evidence>
<evidence type="ECO:0000256" key="5">
    <source>
        <dbReference type="ARBA" id="ARBA00049007"/>
    </source>
</evidence>
<keyword evidence="3" id="KW-0663">Pyridoxal phosphate</keyword>
<dbReference type="Proteomes" id="UP000095287">
    <property type="component" value="Unplaced"/>
</dbReference>
<dbReference type="AlphaFoldDB" id="A0A1I7Z849"/>
<proteinExistence type="inferred from homology"/>
<keyword evidence="2" id="KW-0808">Transferase</keyword>
<dbReference type="Pfam" id="PF00266">
    <property type="entry name" value="Aminotran_5"/>
    <property type="match status" value="2"/>
</dbReference>
<dbReference type="PROSITE" id="PS00595">
    <property type="entry name" value="AA_TRANSFER_CLASS_5"/>
    <property type="match status" value="1"/>
</dbReference>
<comment type="cofactor">
    <cofactor evidence="1 7">
        <name>pyridoxal 5'-phosphate</name>
        <dbReference type="ChEBI" id="CHEBI:597326"/>
    </cofactor>
</comment>
<dbReference type="GO" id="GO:0006564">
    <property type="term" value="P:L-serine biosynthetic process"/>
    <property type="evidence" value="ECO:0007669"/>
    <property type="project" value="InterPro"/>
</dbReference>
<comment type="pathway">
    <text evidence="4">Amino-acid biosynthesis.</text>
</comment>
<dbReference type="SUPFAM" id="SSF53383">
    <property type="entry name" value="PLP-dependent transferases"/>
    <property type="match status" value="2"/>
</dbReference>
<dbReference type="Gene3D" id="3.40.640.10">
    <property type="entry name" value="Type I PLP-dependent aspartate aminotransferase-like (Major domain)"/>
    <property type="match status" value="2"/>
</dbReference>
<comment type="similarity">
    <text evidence="6">Belongs to the class-V pyridoxal-phosphate-dependent aminotransferase family.</text>
</comment>
<evidence type="ECO:0000259" key="8">
    <source>
        <dbReference type="Pfam" id="PF00266"/>
    </source>
</evidence>